<evidence type="ECO:0000313" key="3">
    <source>
        <dbReference type="Proteomes" id="UP000054342"/>
    </source>
</evidence>
<dbReference type="HOGENOM" id="CLU_1695488_0_0_1"/>
<dbReference type="AlphaFoldDB" id="A0A0D2FGM9"/>
<gene>
    <name evidence="2" type="ORF">PV05_03751</name>
</gene>
<feature type="compositionally biased region" description="Polar residues" evidence="1">
    <location>
        <begin position="20"/>
        <end position="39"/>
    </location>
</feature>
<proteinExistence type="predicted"/>
<dbReference type="GeneID" id="25325659"/>
<name>A0A0D2FGM9_9EURO</name>
<evidence type="ECO:0000256" key="1">
    <source>
        <dbReference type="SAM" id="MobiDB-lite"/>
    </source>
</evidence>
<accession>A0A0D2FGM9</accession>
<dbReference type="RefSeq" id="XP_013319878.1">
    <property type="nucleotide sequence ID" value="XM_013464424.1"/>
</dbReference>
<evidence type="ECO:0000313" key="2">
    <source>
        <dbReference type="EMBL" id="KIW59294.1"/>
    </source>
</evidence>
<dbReference type="Proteomes" id="UP000054342">
    <property type="component" value="Unassembled WGS sequence"/>
</dbReference>
<dbReference type="EMBL" id="KN847318">
    <property type="protein sequence ID" value="KIW59294.1"/>
    <property type="molecule type" value="Genomic_DNA"/>
</dbReference>
<sequence>MASTQMDTTPAAETSHQDQSKSQATELTVNDMAPSTASGMSDLRPSSVAMAEGQDPRVVQDETALRAPLPTYQQSMASSRTTISSDVGDTQPQPQPQPLANRAGMSFEPASRMQQLDPTTTTTDLHLRGGCDGAEECIPCVCCICFCLADILSMT</sequence>
<feature type="region of interest" description="Disordered" evidence="1">
    <location>
        <begin position="1"/>
        <end position="103"/>
    </location>
</feature>
<protein>
    <submittedName>
        <fullName evidence="2">Uncharacterized protein</fullName>
    </submittedName>
</protein>
<organism evidence="2 3">
    <name type="scientific">Exophiala xenobiotica</name>
    <dbReference type="NCBI Taxonomy" id="348802"/>
    <lineage>
        <taxon>Eukaryota</taxon>
        <taxon>Fungi</taxon>
        <taxon>Dikarya</taxon>
        <taxon>Ascomycota</taxon>
        <taxon>Pezizomycotina</taxon>
        <taxon>Eurotiomycetes</taxon>
        <taxon>Chaetothyriomycetidae</taxon>
        <taxon>Chaetothyriales</taxon>
        <taxon>Herpotrichiellaceae</taxon>
        <taxon>Exophiala</taxon>
    </lineage>
</organism>
<feature type="compositionally biased region" description="Polar residues" evidence="1">
    <location>
        <begin position="71"/>
        <end position="92"/>
    </location>
</feature>
<reference evidence="2 3" key="1">
    <citation type="submission" date="2015-01" db="EMBL/GenBank/DDBJ databases">
        <title>The Genome Sequence of Exophiala xenobiotica CBS118157.</title>
        <authorList>
            <consortium name="The Broad Institute Genomics Platform"/>
            <person name="Cuomo C."/>
            <person name="de Hoog S."/>
            <person name="Gorbushina A."/>
            <person name="Stielow B."/>
            <person name="Teixiera M."/>
            <person name="Abouelleil A."/>
            <person name="Chapman S.B."/>
            <person name="Priest M."/>
            <person name="Young S.K."/>
            <person name="Wortman J."/>
            <person name="Nusbaum C."/>
            <person name="Birren B."/>
        </authorList>
    </citation>
    <scope>NUCLEOTIDE SEQUENCE [LARGE SCALE GENOMIC DNA]</scope>
    <source>
        <strain evidence="2 3">CBS 118157</strain>
    </source>
</reference>
<feature type="compositionally biased region" description="Polar residues" evidence="1">
    <location>
        <begin position="1"/>
        <end position="14"/>
    </location>
</feature>
<feature type="compositionally biased region" description="Basic and acidic residues" evidence="1">
    <location>
        <begin position="54"/>
        <end position="64"/>
    </location>
</feature>
<keyword evidence="3" id="KW-1185">Reference proteome</keyword>